<dbReference type="AlphaFoldDB" id="A0A1T4QZC8"/>
<keyword evidence="3" id="KW-1185">Reference proteome</keyword>
<gene>
    <name evidence="2" type="ORF">SAMN02745152_02182</name>
</gene>
<feature type="transmembrane region" description="Helical" evidence="1">
    <location>
        <begin position="44"/>
        <end position="61"/>
    </location>
</feature>
<evidence type="ECO:0000313" key="3">
    <source>
        <dbReference type="Proteomes" id="UP000190395"/>
    </source>
</evidence>
<keyword evidence="1" id="KW-1133">Transmembrane helix</keyword>
<evidence type="ECO:0000256" key="1">
    <source>
        <dbReference type="SAM" id="Phobius"/>
    </source>
</evidence>
<accession>A0A1T4QZC8</accession>
<keyword evidence="1" id="KW-0472">Membrane</keyword>
<dbReference type="OrthoDB" id="117402at2"/>
<organism evidence="2 3">
    <name type="scientific">Treponema berlinense</name>
    <dbReference type="NCBI Taxonomy" id="225004"/>
    <lineage>
        <taxon>Bacteria</taxon>
        <taxon>Pseudomonadati</taxon>
        <taxon>Spirochaetota</taxon>
        <taxon>Spirochaetia</taxon>
        <taxon>Spirochaetales</taxon>
        <taxon>Treponemataceae</taxon>
        <taxon>Treponema</taxon>
    </lineage>
</organism>
<dbReference type="RefSeq" id="WP_013701018.1">
    <property type="nucleotide sequence ID" value="NZ_FUXC01000022.1"/>
</dbReference>
<proteinExistence type="predicted"/>
<reference evidence="2 3" key="1">
    <citation type="submission" date="2017-02" db="EMBL/GenBank/DDBJ databases">
        <authorList>
            <person name="Peterson S.W."/>
        </authorList>
    </citation>
    <scope>NUCLEOTIDE SEQUENCE [LARGE SCALE GENOMIC DNA]</scope>
    <source>
        <strain evidence="2 3">ATCC BAA-909</strain>
    </source>
</reference>
<dbReference type="STRING" id="225004.SAMN02745152_02182"/>
<dbReference type="EMBL" id="FUXC01000022">
    <property type="protein sequence ID" value="SKA09129.1"/>
    <property type="molecule type" value="Genomic_DNA"/>
</dbReference>
<evidence type="ECO:0008006" key="4">
    <source>
        <dbReference type="Google" id="ProtNLM"/>
    </source>
</evidence>
<dbReference type="GeneID" id="303368383"/>
<name>A0A1T4QZC8_9SPIR</name>
<sequence>MDFTIVMFSWIVAIAIAIIILCFMASKMCEVASLKGYDPAKKHIFAICIWLGIFGYFYVLALPDLKLRKLLGEKEESENFDKESKNDSSPQNKVTVLENGDWKCPFCGAQNPANDKRCYCGYKRV</sequence>
<evidence type="ECO:0000313" key="2">
    <source>
        <dbReference type="EMBL" id="SKA09129.1"/>
    </source>
</evidence>
<feature type="transmembrane region" description="Helical" evidence="1">
    <location>
        <begin position="6"/>
        <end position="24"/>
    </location>
</feature>
<protein>
    <recommendedName>
        <fullName evidence="4">RanBP2-type domain-containing protein</fullName>
    </recommendedName>
</protein>
<dbReference type="GeneID" id="302997973"/>
<dbReference type="Proteomes" id="UP000190395">
    <property type="component" value="Unassembled WGS sequence"/>
</dbReference>
<keyword evidence="1" id="KW-0812">Transmembrane</keyword>